<keyword evidence="2" id="KW-1185">Reference proteome</keyword>
<dbReference type="AlphaFoldDB" id="A0A8H4RAT4"/>
<dbReference type="EMBL" id="JAAMPI010001101">
    <property type="protein sequence ID" value="KAF4626704.1"/>
    <property type="molecule type" value="Genomic_DNA"/>
</dbReference>
<accession>A0A8H4RAT4</accession>
<sequence length="74" mass="8351">MRKSGTEHLIAQLQIPMPVEYSSPSKELASLKLYSIEVLTRAEDALANSDADEIVWKWTKALSPYRTRAFGALR</sequence>
<name>A0A8H4RAT4_9HELO</name>
<comment type="caution">
    <text evidence="1">The sequence shown here is derived from an EMBL/GenBank/DDBJ whole genome shotgun (WGS) entry which is preliminary data.</text>
</comment>
<evidence type="ECO:0000313" key="1">
    <source>
        <dbReference type="EMBL" id="KAF4626704.1"/>
    </source>
</evidence>
<evidence type="ECO:0000313" key="2">
    <source>
        <dbReference type="Proteomes" id="UP000566819"/>
    </source>
</evidence>
<protein>
    <submittedName>
        <fullName evidence="1">Uncharacterized protein</fullName>
    </submittedName>
</protein>
<organism evidence="1 2">
    <name type="scientific">Cudoniella acicularis</name>
    <dbReference type="NCBI Taxonomy" id="354080"/>
    <lineage>
        <taxon>Eukaryota</taxon>
        <taxon>Fungi</taxon>
        <taxon>Dikarya</taxon>
        <taxon>Ascomycota</taxon>
        <taxon>Pezizomycotina</taxon>
        <taxon>Leotiomycetes</taxon>
        <taxon>Helotiales</taxon>
        <taxon>Tricladiaceae</taxon>
        <taxon>Cudoniella</taxon>
    </lineage>
</organism>
<dbReference type="Proteomes" id="UP000566819">
    <property type="component" value="Unassembled WGS sequence"/>
</dbReference>
<proteinExistence type="predicted"/>
<reference evidence="1 2" key="1">
    <citation type="submission" date="2020-03" db="EMBL/GenBank/DDBJ databases">
        <title>Draft Genome Sequence of Cudoniella acicularis.</title>
        <authorList>
            <person name="Buettner E."/>
            <person name="Kellner H."/>
        </authorList>
    </citation>
    <scope>NUCLEOTIDE SEQUENCE [LARGE SCALE GENOMIC DNA]</scope>
    <source>
        <strain evidence="1 2">DSM 108380</strain>
    </source>
</reference>
<gene>
    <name evidence="1" type="ORF">G7Y89_g11450</name>
</gene>